<dbReference type="Proteomes" id="UP000504608">
    <property type="component" value="Unplaced"/>
</dbReference>
<dbReference type="GO" id="GO:0005634">
    <property type="term" value="C:nucleus"/>
    <property type="evidence" value="ECO:0007669"/>
    <property type="project" value="UniProtKB-SubCell"/>
</dbReference>
<dbReference type="InterPro" id="IPR006447">
    <property type="entry name" value="Myb_dom_plants"/>
</dbReference>
<keyword evidence="5" id="KW-0175">Coiled coil</keyword>
<dbReference type="InterPro" id="IPR046955">
    <property type="entry name" value="PHR1-like"/>
</dbReference>
<dbReference type="InterPro" id="IPR017930">
    <property type="entry name" value="Myb_dom"/>
</dbReference>
<dbReference type="PANTHER" id="PTHR31499">
    <property type="entry name" value="MYB FAMILY TRANSCRIPTION FACTOR PHL11"/>
    <property type="match status" value="1"/>
</dbReference>
<dbReference type="PROSITE" id="PS51294">
    <property type="entry name" value="HTH_MYB"/>
    <property type="match status" value="1"/>
</dbReference>
<dbReference type="SUPFAM" id="SSF46689">
    <property type="entry name" value="Homeodomain-like"/>
    <property type="match status" value="1"/>
</dbReference>
<keyword evidence="2" id="KW-0805">Transcription regulation</keyword>
<dbReference type="Pfam" id="PF00249">
    <property type="entry name" value="Myb_DNA-binding"/>
    <property type="match status" value="1"/>
</dbReference>
<keyword evidence="4" id="KW-0539">Nucleus</keyword>
<proteinExistence type="predicted"/>
<dbReference type="RefSeq" id="XP_022982577.1">
    <property type="nucleotide sequence ID" value="XM_023126809.1"/>
</dbReference>
<dbReference type="GeneID" id="111481412"/>
<evidence type="ECO:0000256" key="2">
    <source>
        <dbReference type="ARBA" id="ARBA00023015"/>
    </source>
</evidence>
<evidence type="ECO:0000256" key="1">
    <source>
        <dbReference type="ARBA" id="ARBA00004123"/>
    </source>
</evidence>
<evidence type="ECO:0000256" key="5">
    <source>
        <dbReference type="SAM" id="Coils"/>
    </source>
</evidence>
<feature type="coiled-coil region" evidence="5">
    <location>
        <begin position="207"/>
        <end position="234"/>
    </location>
</feature>
<dbReference type="InterPro" id="IPR009057">
    <property type="entry name" value="Homeodomain-like_sf"/>
</dbReference>
<dbReference type="KEGG" id="cmax:111481412"/>
<keyword evidence="3" id="KW-0804">Transcription</keyword>
<evidence type="ECO:0000256" key="4">
    <source>
        <dbReference type="ARBA" id="ARBA00023242"/>
    </source>
</evidence>
<dbReference type="GO" id="GO:0003677">
    <property type="term" value="F:DNA binding"/>
    <property type="evidence" value="ECO:0007669"/>
    <property type="project" value="InterPro"/>
</dbReference>
<accession>A0A6J1IWZ7</accession>
<comment type="subcellular location">
    <subcellularLocation>
        <location evidence="1">Nucleus</location>
    </subcellularLocation>
</comment>
<dbReference type="OrthoDB" id="551907at2759"/>
<dbReference type="NCBIfam" id="TIGR01557">
    <property type="entry name" value="myb_SHAQKYF"/>
    <property type="match status" value="1"/>
</dbReference>
<dbReference type="InterPro" id="IPR001005">
    <property type="entry name" value="SANT/Myb"/>
</dbReference>
<feature type="domain" description="HTH myb-type" evidence="6">
    <location>
        <begin position="110"/>
        <end position="167"/>
    </location>
</feature>
<sequence>MHLDDDTTTNSYSQNHSKKLSYLGSPLLDFYVFEGCETFSEAESSFVSSNTEDDQHHLPFSSFTFDSSKHQGEAQEQSSCCQELNGDCSWSWEELMGNENKKSKSRIGWKKRIKWTEELHQKFMNCVDQLGGTQKATPKQLLHLMKTEGLTLIHIKSHLQKCRISQHIRDFSKAGKPERKTDKELMLANQNRGKQLVESARQLLATHSSLNEQLEVQKNLISAIEEQMKQLRGVLERRGKAVVFRNEEERK</sequence>
<dbReference type="FunFam" id="1.10.10.60:FF:000007">
    <property type="entry name" value="Two-component response regulator"/>
    <property type="match status" value="1"/>
</dbReference>
<evidence type="ECO:0000313" key="8">
    <source>
        <dbReference type="RefSeq" id="XP_022982577.1"/>
    </source>
</evidence>
<organism evidence="7 8">
    <name type="scientific">Cucurbita maxima</name>
    <name type="common">Pumpkin</name>
    <name type="synonym">Winter squash</name>
    <dbReference type="NCBI Taxonomy" id="3661"/>
    <lineage>
        <taxon>Eukaryota</taxon>
        <taxon>Viridiplantae</taxon>
        <taxon>Streptophyta</taxon>
        <taxon>Embryophyta</taxon>
        <taxon>Tracheophyta</taxon>
        <taxon>Spermatophyta</taxon>
        <taxon>Magnoliopsida</taxon>
        <taxon>eudicotyledons</taxon>
        <taxon>Gunneridae</taxon>
        <taxon>Pentapetalae</taxon>
        <taxon>rosids</taxon>
        <taxon>fabids</taxon>
        <taxon>Cucurbitales</taxon>
        <taxon>Cucurbitaceae</taxon>
        <taxon>Cucurbiteae</taxon>
        <taxon>Cucurbita</taxon>
    </lineage>
</organism>
<evidence type="ECO:0000256" key="3">
    <source>
        <dbReference type="ARBA" id="ARBA00023163"/>
    </source>
</evidence>
<dbReference type="GO" id="GO:0003700">
    <property type="term" value="F:DNA-binding transcription factor activity"/>
    <property type="evidence" value="ECO:0007669"/>
    <property type="project" value="InterPro"/>
</dbReference>
<name>A0A6J1IWZ7_CUCMA</name>
<evidence type="ECO:0000259" key="6">
    <source>
        <dbReference type="PROSITE" id="PS51294"/>
    </source>
</evidence>
<reference evidence="8" key="1">
    <citation type="submission" date="2025-08" db="UniProtKB">
        <authorList>
            <consortium name="RefSeq"/>
        </authorList>
    </citation>
    <scope>IDENTIFICATION</scope>
    <source>
        <tissue evidence="8">Young leaves</tissue>
    </source>
</reference>
<dbReference type="AlphaFoldDB" id="A0A6J1IWZ7"/>
<evidence type="ECO:0000313" key="7">
    <source>
        <dbReference type="Proteomes" id="UP000504608"/>
    </source>
</evidence>
<dbReference type="Gene3D" id="1.10.10.60">
    <property type="entry name" value="Homeodomain-like"/>
    <property type="match status" value="1"/>
</dbReference>
<protein>
    <submittedName>
        <fullName evidence="8">Myb family transcription factor PHL5-like isoform X1</fullName>
    </submittedName>
</protein>
<dbReference type="PANTHER" id="PTHR31499:SF43">
    <property type="entry name" value="MYB FAMILY TRANSCRIPTION FACTOR APL"/>
    <property type="match status" value="1"/>
</dbReference>
<keyword evidence="7" id="KW-1185">Reference proteome</keyword>
<gene>
    <name evidence="8" type="primary">LOC111481412</name>
</gene>